<name>A0A2T7BMV5_9BACT</name>
<reference evidence="1 2" key="1">
    <citation type="submission" date="2018-04" db="EMBL/GenBank/DDBJ databases">
        <title>Chitinophaga fuyangensis sp. nov., isolated from soil in a chemical factory.</title>
        <authorList>
            <person name="Chen K."/>
        </authorList>
    </citation>
    <scope>NUCLEOTIDE SEQUENCE [LARGE SCALE GENOMIC DNA]</scope>
    <source>
        <strain evidence="1 2">LY-1</strain>
    </source>
</reference>
<organism evidence="1 2">
    <name type="scientific">Chitinophaga parva</name>
    <dbReference type="NCBI Taxonomy" id="2169414"/>
    <lineage>
        <taxon>Bacteria</taxon>
        <taxon>Pseudomonadati</taxon>
        <taxon>Bacteroidota</taxon>
        <taxon>Chitinophagia</taxon>
        <taxon>Chitinophagales</taxon>
        <taxon>Chitinophagaceae</taxon>
        <taxon>Chitinophaga</taxon>
    </lineage>
</organism>
<proteinExistence type="predicted"/>
<keyword evidence="2" id="KW-1185">Reference proteome</keyword>
<gene>
    <name evidence="1" type="ORF">DCC81_05775</name>
</gene>
<evidence type="ECO:0000313" key="2">
    <source>
        <dbReference type="Proteomes" id="UP000244450"/>
    </source>
</evidence>
<evidence type="ECO:0000313" key="1">
    <source>
        <dbReference type="EMBL" id="PUZ28979.1"/>
    </source>
</evidence>
<accession>A0A2T7BMV5</accession>
<dbReference type="Proteomes" id="UP000244450">
    <property type="component" value="Unassembled WGS sequence"/>
</dbReference>
<dbReference type="AlphaFoldDB" id="A0A2T7BMV5"/>
<dbReference type="EMBL" id="QCYK01000001">
    <property type="protein sequence ID" value="PUZ28979.1"/>
    <property type="molecule type" value="Genomic_DNA"/>
</dbReference>
<protein>
    <submittedName>
        <fullName evidence="1">Uncharacterized protein</fullName>
    </submittedName>
</protein>
<comment type="caution">
    <text evidence="1">The sequence shown here is derived from an EMBL/GenBank/DDBJ whole genome shotgun (WGS) entry which is preliminary data.</text>
</comment>
<sequence length="143" mass="16531">MFSVNCTSGNKVGVNLDGYQEERIKLGYERVTDSASMIVQGARELAVLSFFEEFNDIVEVYLNKKKIASWNINDENRKYTSTGYSGNDIGISQFMESDVITIRLVNQKKYIKFNLQPGYPLYTIQRYGGIWYVNLRKQVMILK</sequence>